<dbReference type="Gene3D" id="1.10.630.10">
    <property type="entry name" value="Cytochrome P450"/>
    <property type="match status" value="1"/>
</dbReference>
<dbReference type="GO" id="GO:0016705">
    <property type="term" value="F:oxidoreductase activity, acting on paired donors, with incorporation or reduction of molecular oxygen"/>
    <property type="evidence" value="ECO:0007669"/>
    <property type="project" value="InterPro"/>
</dbReference>
<evidence type="ECO:0000313" key="8">
    <source>
        <dbReference type="EMBL" id="PSO07249.1"/>
    </source>
</evidence>
<keyword evidence="3 7" id="KW-0479">Metal-binding</keyword>
<dbReference type="Proteomes" id="UP000242015">
    <property type="component" value="Unassembled WGS sequence"/>
</dbReference>
<dbReference type="GO" id="GO:0004497">
    <property type="term" value="F:monooxygenase activity"/>
    <property type="evidence" value="ECO:0007669"/>
    <property type="project" value="UniProtKB-KW"/>
</dbReference>
<comment type="similarity">
    <text evidence="1 7">Belongs to the cytochrome P450 family.</text>
</comment>
<sequence length="385" mass="42685">MASESLFSWYKNMRETSPVYFDKDWNCWNIYTYDYALQALRNPSVFSSSPPIQGSADSLSSSMILMDPPKHTVFRSLVNRFFTARAVQELEPRIESLAETLLRRVEGESAFDFVGSLAVPLPVTVIAGLLGVPAEDMSLFKQWTDSIVGVDGGGGDGGSGEGYRSSQQGLVEYFGRIIEQRRAQPRNDLVSQLLTSEVEGRSLTAKELLGFCTLLLIAGNETTTNLLSSTVKALSDNPESCGKLLSNLNDALPLAIEEALRYYSPVQVLPHRFAKTDMVLGGQTIRAGEQVAVWIGSANRDERKFPNAGKFVVDRRPNEHIAFGSGPHMCLGAPLARLEAKVALRVFLKRFRWFRVKEAHMLSGPLIYGFRKLVVEVEPRRVDSS</sequence>
<gene>
    <name evidence="8" type="ORF">B9Q04_11895</name>
</gene>
<reference evidence="8 9" key="1">
    <citation type="submission" date="2017-04" db="EMBL/GenBank/DDBJ databases">
        <title>Novel microbial lineages endemic to geothermal iron-oxide mats fill important gaps in the evolutionary history of Archaea.</title>
        <authorList>
            <person name="Jay Z.J."/>
            <person name="Beam J.P."/>
            <person name="Dlakic M."/>
            <person name="Rusch D.B."/>
            <person name="Kozubal M.A."/>
            <person name="Inskeep W.P."/>
        </authorList>
    </citation>
    <scope>NUCLEOTIDE SEQUENCE [LARGE SCALE GENOMIC DNA]</scope>
    <source>
        <strain evidence="8">BE_D</strain>
    </source>
</reference>
<dbReference type="InterPro" id="IPR002397">
    <property type="entry name" value="Cyt_P450_B"/>
</dbReference>
<dbReference type="PRINTS" id="PR00359">
    <property type="entry name" value="BP450"/>
</dbReference>
<protein>
    <recommendedName>
        <fullName evidence="10">Cytochrome</fullName>
    </recommendedName>
</protein>
<accession>A0A2R6C8L8</accession>
<dbReference type="SUPFAM" id="SSF48264">
    <property type="entry name" value="Cytochrome P450"/>
    <property type="match status" value="1"/>
</dbReference>
<keyword evidence="6 7" id="KW-0503">Monooxygenase</keyword>
<dbReference type="FunFam" id="1.10.630.10:FF:000018">
    <property type="entry name" value="Cytochrome P450 monooxygenase"/>
    <property type="match status" value="1"/>
</dbReference>
<evidence type="ECO:0000256" key="4">
    <source>
        <dbReference type="ARBA" id="ARBA00023002"/>
    </source>
</evidence>
<keyword evidence="4 7" id="KW-0560">Oxidoreductase</keyword>
<keyword evidence="2 7" id="KW-0349">Heme</keyword>
<evidence type="ECO:0000256" key="5">
    <source>
        <dbReference type="ARBA" id="ARBA00023004"/>
    </source>
</evidence>
<dbReference type="CDD" id="cd11032">
    <property type="entry name" value="P450_EryK-like"/>
    <property type="match status" value="1"/>
</dbReference>
<evidence type="ECO:0000256" key="1">
    <source>
        <dbReference type="ARBA" id="ARBA00010617"/>
    </source>
</evidence>
<evidence type="ECO:0000313" key="9">
    <source>
        <dbReference type="Proteomes" id="UP000242015"/>
    </source>
</evidence>
<dbReference type="InterPro" id="IPR017972">
    <property type="entry name" value="Cyt_P450_CS"/>
</dbReference>
<dbReference type="InterPro" id="IPR001128">
    <property type="entry name" value="Cyt_P450"/>
</dbReference>
<evidence type="ECO:0000256" key="3">
    <source>
        <dbReference type="ARBA" id="ARBA00022723"/>
    </source>
</evidence>
<evidence type="ECO:0008006" key="10">
    <source>
        <dbReference type="Google" id="ProtNLM"/>
    </source>
</evidence>
<dbReference type="GO" id="GO:0020037">
    <property type="term" value="F:heme binding"/>
    <property type="evidence" value="ECO:0007669"/>
    <property type="project" value="InterPro"/>
</dbReference>
<dbReference type="PRINTS" id="PR00385">
    <property type="entry name" value="P450"/>
</dbReference>
<name>A0A2R6C8L8_9ARCH</name>
<dbReference type="PANTHER" id="PTHR46696">
    <property type="entry name" value="P450, PUTATIVE (EUROFUNG)-RELATED"/>
    <property type="match status" value="1"/>
</dbReference>
<dbReference type="GO" id="GO:0005506">
    <property type="term" value="F:iron ion binding"/>
    <property type="evidence" value="ECO:0007669"/>
    <property type="project" value="InterPro"/>
</dbReference>
<dbReference type="Pfam" id="PF00067">
    <property type="entry name" value="p450"/>
    <property type="match status" value="1"/>
</dbReference>
<dbReference type="InterPro" id="IPR036396">
    <property type="entry name" value="Cyt_P450_sf"/>
</dbReference>
<keyword evidence="5 7" id="KW-0408">Iron</keyword>
<proteinExistence type="inferred from homology"/>
<evidence type="ECO:0000256" key="7">
    <source>
        <dbReference type="RuleBase" id="RU000461"/>
    </source>
</evidence>
<dbReference type="PROSITE" id="PS00086">
    <property type="entry name" value="CYTOCHROME_P450"/>
    <property type="match status" value="1"/>
</dbReference>
<organism evidence="8 9">
    <name type="scientific">Candidatus Marsarchaeota G2 archaeon BE_D</name>
    <dbReference type="NCBI Taxonomy" id="1978158"/>
    <lineage>
        <taxon>Archaea</taxon>
        <taxon>Candidatus Marsarchaeota</taxon>
        <taxon>Candidatus Marsarchaeota group 2</taxon>
    </lineage>
</organism>
<dbReference type="PANTHER" id="PTHR46696:SF1">
    <property type="entry name" value="CYTOCHROME P450 YJIB-RELATED"/>
    <property type="match status" value="1"/>
</dbReference>
<dbReference type="AlphaFoldDB" id="A0A2R6C8L8"/>
<evidence type="ECO:0000256" key="2">
    <source>
        <dbReference type="ARBA" id="ARBA00022617"/>
    </source>
</evidence>
<dbReference type="EMBL" id="NEXF01000293">
    <property type="protein sequence ID" value="PSO07249.1"/>
    <property type="molecule type" value="Genomic_DNA"/>
</dbReference>
<comment type="caution">
    <text evidence="8">The sequence shown here is derived from an EMBL/GenBank/DDBJ whole genome shotgun (WGS) entry which is preliminary data.</text>
</comment>
<evidence type="ECO:0000256" key="6">
    <source>
        <dbReference type="ARBA" id="ARBA00023033"/>
    </source>
</evidence>